<dbReference type="InterPro" id="IPR036188">
    <property type="entry name" value="FAD/NAD-bd_sf"/>
</dbReference>
<keyword evidence="2" id="KW-0285">Flavoprotein</keyword>
<dbReference type="RefSeq" id="WP_229594076.1">
    <property type="nucleotide sequence ID" value="NZ_AP024485.1"/>
</dbReference>
<gene>
    <name evidence="5" type="ORF">PSDVSF_08730</name>
</gene>
<dbReference type="InterPro" id="IPR040131">
    <property type="entry name" value="MnmG_N"/>
</dbReference>
<comment type="cofactor">
    <cofactor evidence="1">
        <name>FAD</name>
        <dbReference type="ChEBI" id="CHEBI:57692"/>
    </cofactor>
</comment>
<evidence type="ECO:0000256" key="1">
    <source>
        <dbReference type="ARBA" id="ARBA00001974"/>
    </source>
</evidence>
<feature type="domain" description="MnmG N-terminal" evidence="4">
    <location>
        <begin position="277"/>
        <end position="351"/>
    </location>
</feature>
<evidence type="ECO:0000256" key="2">
    <source>
        <dbReference type="ARBA" id="ARBA00022630"/>
    </source>
</evidence>
<feature type="domain" description="MnmG N-terminal" evidence="4">
    <location>
        <begin position="4"/>
        <end position="245"/>
    </location>
</feature>
<dbReference type="Pfam" id="PF01134">
    <property type="entry name" value="GIDA"/>
    <property type="match status" value="2"/>
</dbReference>
<organism evidence="5 6">
    <name type="scientific">Pseudodesulfovibrio sediminis</name>
    <dbReference type="NCBI Taxonomy" id="2810563"/>
    <lineage>
        <taxon>Bacteria</taxon>
        <taxon>Pseudomonadati</taxon>
        <taxon>Thermodesulfobacteriota</taxon>
        <taxon>Desulfovibrionia</taxon>
        <taxon>Desulfovibrionales</taxon>
        <taxon>Desulfovibrionaceae</taxon>
    </lineage>
</organism>
<evidence type="ECO:0000313" key="6">
    <source>
        <dbReference type="Proteomes" id="UP001053296"/>
    </source>
</evidence>
<keyword evidence="6" id="KW-1185">Reference proteome</keyword>
<proteinExistence type="predicted"/>
<reference evidence="5" key="1">
    <citation type="journal article" date="2022" name="Arch. Microbiol.">
        <title>Pseudodesulfovibrio sediminis sp. nov., a mesophilic and neutrophilic sulfate-reducing bacterium isolated from sediment of a brackish lake.</title>
        <authorList>
            <person name="Takahashi A."/>
            <person name="Kojima H."/>
            <person name="Watanabe M."/>
            <person name="Fukui M."/>
        </authorList>
    </citation>
    <scope>NUCLEOTIDE SEQUENCE</scope>
    <source>
        <strain evidence="5">SF6</strain>
    </source>
</reference>
<evidence type="ECO:0000259" key="4">
    <source>
        <dbReference type="Pfam" id="PF01134"/>
    </source>
</evidence>
<dbReference type="Proteomes" id="UP001053296">
    <property type="component" value="Chromosome"/>
</dbReference>
<keyword evidence="3" id="KW-0274">FAD</keyword>
<evidence type="ECO:0000313" key="5">
    <source>
        <dbReference type="EMBL" id="BCS87631.1"/>
    </source>
</evidence>
<sequence>MSTIIIIGGGWAGCAAALAAQQGKTKHIILLERTDLLLGCGLAGGIMRNNGRYTAAEELRLLGAGDLIEAADRAATHVAFNFPGHSHASLYSTSIMEPTVRALLEKRNIDVRSLSRVVDVRSSEGAIQAVQLTDKSWLEGDVFIECTGSAGPMGNCVRFGNGCAMCMLRCPSFGPRVSITARMGITDCMGMRQDGAVGSLSGSCEIRKDSLATPLQRALKKDGVSVTPLPEQLVHRSMLKKKSCRQYALPDFANNIVLLDTGGQAKMMTPYFPIDQLRKVPGFENALYSHGSSMANSVRFLSRAPRNDSMRVTGAKNLFCAGEKSGFFVGHTEAMATGTLAGHNAAAMADGGIEVQFPKELACGDIIAAESEGLEQEDGLSQRYTFSGGIYFERMQKRGLYVMDTAELRTRIRRLGLTGFFAATRNNAAA</sequence>
<evidence type="ECO:0000256" key="3">
    <source>
        <dbReference type="ARBA" id="ARBA00022827"/>
    </source>
</evidence>
<name>A0ABN6EN75_9BACT</name>
<dbReference type="Gene3D" id="3.50.50.60">
    <property type="entry name" value="FAD/NAD(P)-binding domain"/>
    <property type="match status" value="2"/>
</dbReference>
<dbReference type="SUPFAM" id="SSF51905">
    <property type="entry name" value="FAD/NAD(P)-binding domain"/>
    <property type="match status" value="1"/>
</dbReference>
<accession>A0ABN6EN75</accession>
<protein>
    <submittedName>
        <fullName evidence="5">FAD-dependent oxidoreductase</fullName>
    </submittedName>
</protein>
<dbReference type="EMBL" id="AP024485">
    <property type="protein sequence ID" value="BCS87631.1"/>
    <property type="molecule type" value="Genomic_DNA"/>
</dbReference>